<evidence type="ECO:0000256" key="2">
    <source>
        <dbReference type="ARBA" id="ARBA00023015"/>
    </source>
</evidence>
<dbReference type="RefSeq" id="XP_056509978.1">
    <property type="nucleotide sequence ID" value="XM_056657178.1"/>
</dbReference>
<evidence type="ECO:0000256" key="4">
    <source>
        <dbReference type="ARBA" id="ARBA00023242"/>
    </source>
</evidence>
<dbReference type="SMART" id="SM00906">
    <property type="entry name" value="Fungal_trans"/>
    <property type="match status" value="1"/>
</dbReference>
<feature type="domain" description="Xylanolytic transcriptional activator regulatory" evidence="6">
    <location>
        <begin position="226"/>
        <end position="299"/>
    </location>
</feature>
<dbReference type="GO" id="GO:0008270">
    <property type="term" value="F:zinc ion binding"/>
    <property type="evidence" value="ECO:0007669"/>
    <property type="project" value="InterPro"/>
</dbReference>
<evidence type="ECO:0000259" key="6">
    <source>
        <dbReference type="SMART" id="SM00906"/>
    </source>
</evidence>
<dbReference type="CDD" id="cd12148">
    <property type="entry name" value="fungal_TF_MHR"/>
    <property type="match status" value="1"/>
</dbReference>
<dbReference type="GeneID" id="81396347"/>
<dbReference type="GO" id="GO:0006351">
    <property type="term" value="P:DNA-templated transcription"/>
    <property type="evidence" value="ECO:0007669"/>
    <property type="project" value="InterPro"/>
</dbReference>
<evidence type="ECO:0000256" key="3">
    <source>
        <dbReference type="ARBA" id="ARBA00023163"/>
    </source>
</evidence>
<sequence length="617" mass="70129">MGRRNRTARQLGDRPRSRSNRRDNESAPPSSGDSDDEAPADPVKALGYSPENQTVMLQTAMCIMNPTRSENRHSPLSAAPGNPPKRKRICLKRVMVDFLIGLFLDQVNRVYEMIHPVSFQTRYNAWWESQDRCDLEGNAALTADDEDFGLLVLRICLVSTQYLPHPKYPTTGILESTPKSTQRWLYTLADQVEKSQSPMRRPSLVTIQHRFYHICYLKNSSKIRESWFALSDAVKDAHELGLHLKDPGIPLSELEMELRRRAFWNLYAWDRFMCTYLGRWPLIPEEYCDVELPHDSLQAYFVSPYILTPFTDRLFHIKTARFMSAFMSPPSWKTDQYDPVIVADFAQRLQELIMDQLPPAYQLIGPDTSWDASEPAIVQKRQTLYLMLFGTKTLLYKGFVDPWKILSGDKKMLPPTPPTGLAASHQRTVVESTCRVIEVITELYHLSHSDDTRASERLFLLPVSLVESIATLSMYLLSVQTGERKPLRYIMEISPGTHLRSTYEIFVDAFALLRKQAQRSVIAKRGLKVLEKLHDMLHQASRDSSLLPQGGDTVIATGGFSGVPMAPDKTSQPGFSLESFLAPQAASVVFPEWMPLVGIGDRSWFFDDGPVFDGFSV</sequence>
<comment type="caution">
    <text evidence="7">The sequence shown here is derived from an EMBL/GenBank/DDBJ whole genome shotgun (WGS) entry which is preliminary data.</text>
</comment>
<keyword evidence="3" id="KW-0804">Transcription</keyword>
<dbReference type="EMBL" id="JAPMSZ010000009">
    <property type="protein sequence ID" value="KAJ5091781.1"/>
    <property type="molecule type" value="Genomic_DNA"/>
</dbReference>
<feature type="region of interest" description="Disordered" evidence="5">
    <location>
        <begin position="1"/>
        <end position="50"/>
    </location>
</feature>
<dbReference type="GO" id="GO:0003677">
    <property type="term" value="F:DNA binding"/>
    <property type="evidence" value="ECO:0007669"/>
    <property type="project" value="InterPro"/>
</dbReference>
<dbReference type="InterPro" id="IPR007219">
    <property type="entry name" value="XnlR_reg_dom"/>
</dbReference>
<feature type="compositionally biased region" description="Basic and acidic residues" evidence="5">
    <location>
        <begin position="11"/>
        <end position="25"/>
    </location>
</feature>
<accession>A0A9W9F1K0</accession>
<keyword evidence="4" id="KW-0539">Nucleus</keyword>
<dbReference type="OrthoDB" id="5344325at2759"/>
<evidence type="ECO:0000313" key="8">
    <source>
        <dbReference type="Proteomes" id="UP001141434"/>
    </source>
</evidence>
<reference evidence="7" key="2">
    <citation type="journal article" date="2023" name="IMA Fungus">
        <title>Comparative genomic study of the Penicillium genus elucidates a diverse pangenome and 15 lateral gene transfer events.</title>
        <authorList>
            <person name="Petersen C."/>
            <person name="Sorensen T."/>
            <person name="Nielsen M.R."/>
            <person name="Sondergaard T.E."/>
            <person name="Sorensen J.L."/>
            <person name="Fitzpatrick D.A."/>
            <person name="Frisvad J.C."/>
            <person name="Nielsen K.L."/>
        </authorList>
    </citation>
    <scope>NUCLEOTIDE SEQUENCE</scope>
    <source>
        <strain evidence="7">IBT 34128</strain>
    </source>
</reference>
<dbReference type="Proteomes" id="UP001141434">
    <property type="component" value="Unassembled WGS sequence"/>
</dbReference>
<protein>
    <recommendedName>
        <fullName evidence="6">Xylanolytic transcriptional activator regulatory domain-containing protein</fullName>
    </recommendedName>
</protein>
<keyword evidence="2" id="KW-0805">Transcription regulation</keyword>
<reference evidence="7" key="1">
    <citation type="submission" date="2022-11" db="EMBL/GenBank/DDBJ databases">
        <authorList>
            <person name="Petersen C."/>
        </authorList>
    </citation>
    <scope>NUCLEOTIDE SEQUENCE</scope>
    <source>
        <strain evidence="7">IBT 34128</strain>
    </source>
</reference>
<dbReference type="AlphaFoldDB" id="A0A9W9F1K0"/>
<dbReference type="GO" id="GO:0005634">
    <property type="term" value="C:nucleus"/>
    <property type="evidence" value="ECO:0007669"/>
    <property type="project" value="UniProtKB-SubCell"/>
</dbReference>
<gene>
    <name evidence="7" type="ORF">NUU61_006651</name>
</gene>
<dbReference type="PANTHER" id="PTHR31001:SF87">
    <property type="entry name" value="COL-21"/>
    <property type="match status" value="1"/>
</dbReference>
<evidence type="ECO:0000256" key="5">
    <source>
        <dbReference type="SAM" id="MobiDB-lite"/>
    </source>
</evidence>
<keyword evidence="8" id="KW-1185">Reference proteome</keyword>
<proteinExistence type="predicted"/>
<organism evidence="7 8">
    <name type="scientific">Penicillium alfredii</name>
    <dbReference type="NCBI Taxonomy" id="1506179"/>
    <lineage>
        <taxon>Eukaryota</taxon>
        <taxon>Fungi</taxon>
        <taxon>Dikarya</taxon>
        <taxon>Ascomycota</taxon>
        <taxon>Pezizomycotina</taxon>
        <taxon>Eurotiomycetes</taxon>
        <taxon>Eurotiomycetidae</taxon>
        <taxon>Eurotiales</taxon>
        <taxon>Aspergillaceae</taxon>
        <taxon>Penicillium</taxon>
    </lineage>
</organism>
<dbReference type="InterPro" id="IPR050613">
    <property type="entry name" value="Sec_Metabolite_Reg"/>
</dbReference>
<evidence type="ECO:0000256" key="1">
    <source>
        <dbReference type="ARBA" id="ARBA00004123"/>
    </source>
</evidence>
<name>A0A9W9F1K0_9EURO</name>
<dbReference type="PANTHER" id="PTHR31001">
    <property type="entry name" value="UNCHARACTERIZED TRANSCRIPTIONAL REGULATORY PROTEIN"/>
    <property type="match status" value="1"/>
</dbReference>
<evidence type="ECO:0000313" key="7">
    <source>
        <dbReference type="EMBL" id="KAJ5091781.1"/>
    </source>
</evidence>
<comment type="subcellular location">
    <subcellularLocation>
        <location evidence="1">Nucleus</location>
    </subcellularLocation>
</comment>
<dbReference type="Pfam" id="PF04082">
    <property type="entry name" value="Fungal_trans"/>
    <property type="match status" value="1"/>
</dbReference>